<name>A0A2T5J1S5_9GAMM</name>
<gene>
    <name evidence="6" type="ORF">C8N29_103101</name>
</gene>
<evidence type="ECO:0000256" key="3">
    <source>
        <dbReference type="ARBA" id="ARBA00022827"/>
    </source>
</evidence>
<dbReference type="RefSeq" id="WP_107864793.1">
    <property type="nucleotide sequence ID" value="NZ_QAON01000003.1"/>
</dbReference>
<evidence type="ECO:0000259" key="4">
    <source>
        <dbReference type="Pfam" id="PF03486"/>
    </source>
</evidence>
<reference evidence="6 7" key="1">
    <citation type="submission" date="2018-04" db="EMBL/GenBank/DDBJ databases">
        <title>Genomic Encyclopedia of Archaeal and Bacterial Type Strains, Phase II (KMG-II): from individual species to whole genera.</title>
        <authorList>
            <person name="Goeker M."/>
        </authorList>
    </citation>
    <scope>NUCLEOTIDE SEQUENCE [LARGE SCALE GENOMIC DNA]</scope>
    <source>
        <strain evidence="6 7">DSM 5822</strain>
    </source>
</reference>
<dbReference type="InterPro" id="IPR036188">
    <property type="entry name" value="FAD/NAD-bd_sf"/>
</dbReference>
<dbReference type="Gene3D" id="1.10.8.260">
    <property type="entry name" value="HI0933 insert domain-like"/>
    <property type="match status" value="1"/>
</dbReference>
<dbReference type="InterPro" id="IPR004792">
    <property type="entry name" value="BaiN-like"/>
</dbReference>
<evidence type="ECO:0008006" key="8">
    <source>
        <dbReference type="Google" id="ProtNLM"/>
    </source>
</evidence>
<dbReference type="Pfam" id="PF03486">
    <property type="entry name" value="HI0933_like"/>
    <property type="match status" value="1"/>
</dbReference>
<dbReference type="InterPro" id="IPR023166">
    <property type="entry name" value="BaiN-like_dom_sf"/>
</dbReference>
<comment type="cofactor">
    <cofactor evidence="1">
        <name>FAD</name>
        <dbReference type="ChEBI" id="CHEBI:57692"/>
    </cofactor>
</comment>
<organism evidence="6 7">
    <name type="scientific">Agitococcus lubricus</name>
    <dbReference type="NCBI Taxonomy" id="1077255"/>
    <lineage>
        <taxon>Bacteria</taxon>
        <taxon>Pseudomonadati</taxon>
        <taxon>Pseudomonadota</taxon>
        <taxon>Gammaproteobacteria</taxon>
        <taxon>Moraxellales</taxon>
        <taxon>Moraxellaceae</taxon>
        <taxon>Agitococcus</taxon>
    </lineage>
</organism>
<dbReference type="InterPro" id="IPR057661">
    <property type="entry name" value="RsdA/BaiN/AoA(So)_Rossmann"/>
</dbReference>
<dbReference type="SUPFAM" id="SSF51905">
    <property type="entry name" value="FAD/NAD(P)-binding domain"/>
    <property type="match status" value="1"/>
</dbReference>
<accession>A0A2T5J1S5</accession>
<dbReference type="EMBL" id="QAON01000003">
    <property type="protein sequence ID" value="PTQ90348.1"/>
    <property type="molecule type" value="Genomic_DNA"/>
</dbReference>
<dbReference type="InterPro" id="IPR022460">
    <property type="entry name" value="Flavoprotein_PP4765"/>
</dbReference>
<dbReference type="SUPFAM" id="SSF160996">
    <property type="entry name" value="HI0933 insert domain-like"/>
    <property type="match status" value="1"/>
</dbReference>
<evidence type="ECO:0000313" key="7">
    <source>
        <dbReference type="Proteomes" id="UP000244223"/>
    </source>
</evidence>
<protein>
    <recommendedName>
        <fullName evidence="8">NAD(FAD)-utilizing dehydrogenase</fullName>
    </recommendedName>
</protein>
<keyword evidence="2" id="KW-0285">Flavoprotein</keyword>
<dbReference type="NCBIfam" id="TIGR03862">
    <property type="entry name" value="flavo_PP4765"/>
    <property type="match status" value="1"/>
</dbReference>
<dbReference type="Proteomes" id="UP000244223">
    <property type="component" value="Unassembled WGS sequence"/>
</dbReference>
<dbReference type="Pfam" id="PF22780">
    <property type="entry name" value="HI0933_like_1st"/>
    <property type="match status" value="1"/>
</dbReference>
<evidence type="ECO:0000256" key="2">
    <source>
        <dbReference type="ARBA" id="ARBA00022630"/>
    </source>
</evidence>
<evidence type="ECO:0000256" key="1">
    <source>
        <dbReference type="ARBA" id="ARBA00001974"/>
    </source>
</evidence>
<dbReference type="Gene3D" id="2.40.30.10">
    <property type="entry name" value="Translation factors"/>
    <property type="match status" value="1"/>
</dbReference>
<feature type="domain" description="RsdA/BaiN/AoA(So)-like Rossmann fold-like" evidence="4">
    <location>
        <begin position="3"/>
        <end position="398"/>
    </location>
</feature>
<dbReference type="Gene3D" id="3.50.50.60">
    <property type="entry name" value="FAD/NAD(P)-binding domain"/>
    <property type="match status" value="1"/>
</dbReference>
<dbReference type="PRINTS" id="PR00420">
    <property type="entry name" value="RNGMNOXGNASE"/>
</dbReference>
<evidence type="ECO:0000313" key="6">
    <source>
        <dbReference type="EMBL" id="PTQ90348.1"/>
    </source>
</evidence>
<keyword evidence="7" id="KW-1185">Reference proteome</keyword>
<dbReference type="PANTHER" id="PTHR42887">
    <property type="entry name" value="OS12G0638800 PROTEIN"/>
    <property type="match status" value="1"/>
</dbReference>
<sequence>MKTVAIIGGGAAGLMAADILRTYPVQVTIYEAKPSVGRKFLLAGKGGMNITHSEDFDPFCQRYGAEKPFLQPMLEQFTNQAVRDWMQGLGFDSFVGSSGRVFPTDMKAAPLLRAWLHRLRESGIKICVRHRWLGWTNEGNLRFATPEGEQHIAADAVILACGGGSWPQLGSDGAWQSVLQAQGISVKPLQAANCGFDSQWSSNFNQEFAGQPIKSAVLAFTDAQGNAYRKQGDFVITATGIEGSLIYALSRPLRETINQNGKVTVYLDLFPHKTVEQLYTLLNKPRAASLSWSSFVRKQLGIQGVKAALLRECTTKQQMQDAKQLASLLKALPITLTQTRPIAEAISSAGGVEWSALTADLQLKNRPKVFCAGEMIDWEAPTGGYLLTACFATAKCAALGVVRELGLN</sequence>
<dbReference type="PANTHER" id="PTHR42887:SF1">
    <property type="entry name" value="BLR3961 PROTEIN"/>
    <property type="match status" value="1"/>
</dbReference>
<dbReference type="InterPro" id="IPR055178">
    <property type="entry name" value="RsdA/BaiN/AoA(So)-like_dom"/>
</dbReference>
<feature type="domain" description="RsdA/BaiN/AoA(So)-like insert" evidence="5">
    <location>
        <begin position="190"/>
        <end position="347"/>
    </location>
</feature>
<evidence type="ECO:0000259" key="5">
    <source>
        <dbReference type="Pfam" id="PF22780"/>
    </source>
</evidence>
<keyword evidence="3" id="KW-0274">FAD</keyword>
<proteinExistence type="predicted"/>
<comment type="caution">
    <text evidence="6">The sequence shown here is derived from an EMBL/GenBank/DDBJ whole genome shotgun (WGS) entry which is preliminary data.</text>
</comment>
<dbReference type="NCBIfam" id="TIGR00275">
    <property type="entry name" value="aminoacetone oxidase family FAD-binding enzyme"/>
    <property type="match status" value="1"/>
</dbReference>
<dbReference type="OrthoDB" id="9773233at2"/>
<dbReference type="AlphaFoldDB" id="A0A2T5J1S5"/>